<name>A0AAE3VM47_9HYPH</name>
<keyword evidence="6" id="KW-1185">Reference proteome</keyword>
<evidence type="ECO:0000256" key="1">
    <source>
        <dbReference type="ARBA" id="ARBA00022737"/>
    </source>
</evidence>
<dbReference type="SUPFAM" id="SSF48452">
    <property type="entry name" value="TPR-like"/>
    <property type="match status" value="1"/>
</dbReference>
<dbReference type="Gene3D" id="1.25.40.10">
    <property type="entry name" value="Tetratricopeptide repeat domain"/>
    <property type="match status" value="1"/>
</dbReference>
<evidence type="ECO:0000313" key="6">
    <source>
        <dbReference type="Proteomes" id="UP001229244"/>
    </source>
</evidence>
<evidence type="ECO:0000256" key="4">
    <source>
        <dbReference type="SAM" id="MobiDB-lite"/>
    </source>
</evidence>
<proteinExistence type="predicted"/>
<dbReference type="PROSITE" id="PS50005">
    <property type="entry name" value="TPR"/>
    <property type="match status" value="4"/>
</dbReference>
<organism evidence="5 6">
    <name type="scientific">Amorphus orientalis</name>
    <dbReference type="NCBI Taxonomy" id="649198"/>
    <lineage>
        <taxon>Bacteria</taxon>
        <taxon>Pseudomonadati</taxon>
        <taxon>Pseudomonadota</taxon>
        <taxon>Alphaproteobacteria</taxon>
        <taxon>Hyphomicrobiales</taxon>
        <taxon>Amorphaceae</taxon>
        <taxon>Amorphus</taxon>
    </lineage>
</organism>
<feature type="repeat" description="TPR" evidence="3">
    <location>
        <begin position="174"/>
        <end position="207"/>
    </location>
</feature>
<evidence type="ECO:0000313" key="5">
    <source>
        <dbReference type="EMBL" id="MDQ0314275.1"/>
    </source>
</evidence>
<dbReference type="Pfam" id="PF13424">
    <property type="entry name" value="TPR_12"/>
    <property type="match status" value="1"/>
</dbReference>
<dbReference type="InterPro" id="IPR011990">
    <property type="entry name" value="TPR-like_helical_dom_sf"/>
</dbReference>
<dbReference type="PANTHER" id="PTHR45586:SF1">
    <property type="entry name" value="LIPOPOLYSACCHARIDE ASSEMBLY PROTEIN B"/>
    <property type="match status" value="1"/>
</dbReference>
<dbReference type="AlphaFoldDB" id="A0AAE3VM47"/>
<evidence type="ECO:0000256" key="3">
    <source>
        <dbReference type="PROSITE-ProRule" id="PRU00339"/>
    </source>
</evidence>
<keyword evidence="2 3" id="KW-0802">TPR repeat</keyword>
<dbReference type="Pfam" id="PF13432">
    <property type="entry name" value="TPR_16"/>
    <property type="match status" value="2"/>
</dbReference>
<dbReference type="PROSITE" id="PS50293">
    <property type="entry name" value="TPR_REGION"/>
    <property type="match status" value="1"/>
</dbReference>
<comment type="caution">
    <text evidence="5">The sequence shown here is derived from an EMBL/GenBank/DDBJ whole genome shotgun (WGS) entry which is preliminary data.</text>
</comment>
<feature type="repeat" description="TPR" evidence="3">
    <location>
        <begin position="38"/>
        <end position="71"/>
    </location>
</feature>
<reference evidence="5" key="1">
    <citation type="submission" date="2023-07" db="EMBL/GenBank/DDBJ databases">
        <title>Genomic Encyclopedia of Type Strains, Phase IV (KMG-IV): sequencing the most valuable type-strain genomes for metagenomic binning, comparative biology and taxonomic classification.</title>
        <authorList>
            <person name="Goeker M."/>
        </authorList>
    </citation>
    <scope>NUCLEOTIDE SEQUENCE</scope>
    <source>
        <strain evidence="5">DSM 21202</strain>
    </source>
</reference>
<dbReference type="RefSeq" id="WP_306884048.1">
    <property type="nucleotide sequence ID" value="NZ_JAUSUL010000001.1"/>
</dbReference>
<feature type="repeat" description="TPR" evidence="3">
    <location>
        <begin position="106"/>
        <end position="139"/>
    </location>
</feature>
<dbReference type="PANTHER" id="PTHR45586">
    <property type="entry name" value="TPR REPEAT-CONTAINING PROTEIN PA4667"/>
    <property type="match status" value="1"/>
</dbReference>
<dbReference type="EMBL" id="JAUSUL010000001">
    <property type="protein sequence ID" value="MDQ0314275.1"/>
    <property type="molecule type" value="Genomic_DNA"/>
</dbReference>
<dbReference type="Gene3D" id="3.40.50.2000">
    <property type="entry name" value="Glycogen Phosphorylase B"/>
    <property type="match status" value="1"/>
</dbReference>
<dbReference type="Pfam" id="PF07721">
    <property type="entry name" value="TPR_4"/>
    <property type="match status" value="1"/>
</dbReference>
<keyword evidence="1" id="KW-0677">Repeat</keyword>
<evidence type="ECO:0000256" key="2">
    <source>
        <dbReference type="ARBA" id="ARBA00022803"/>
    </source>
</evidence>
<dbReference type="SUPFAM" id="SSF53756">
    <property type="entry name" value="UDP-Glycosyltransferase/glycogen phosphorylase"/>
    <property type="match status" value="1"/>
</dbReference>
<dbReference type="Proteomes" id="UP001229244">
    <property type="component" value="Unassembled WGS sequence"/>
</dbReference>
<gene>
    <name evidence="5" type="ORF">J2S73_000712</name>
</gene>
<dbReference type="InterPro" id="IPR051012">
    <property type="entry name" value="CellSynth/LPSAsmb/PSIAsmb"/>
</dbReference>
<feature type="region of interest" description="Disordered" evidence="4">
    <location>
        <begin position="393"/>
        <end position="419"/>
    </location>
</feature>
<feature type="repeat" description="TPR" evidence="3">
    <location>
        <begin position="140"/>
        <end position="173"/>
    </location>
</feature>
<dbReference type="InterPro" id="IPR011717">
    <property type="entry name" value="TPR-4"/>
</dbReference>
<sequence length="625" mass="66701">MLTTDERLKAATDHVERHRLDEAEALFRDVLTTEPQNTAAVSGLGGVLLRRGAVDEAFEVIGRATSLDPGNPVNYENLAVVYRLRDESDYALTCLEAAVTAAPDRVEARIGLAEMLISTGRLDDAVEHIETAYQVHPDRPEVLVALGGAHMMRGDLAKAIASYRKALEVKPDTAEAHANLSTIYAGSGRPKDALDHAERAHALEPLNPAFASLLAGALEATGHTERGIGLIERMLVLHPRLPDLHGRLASLRLAAGQTDDALAGIVKQLRDNRDDPVLLETMSQLLHRAGRREQALTAARECLRRAPQSLLARTVERHSLIGLGRSDEIWPALSSEEPLQGPARLRVRLDDTIGVLETVPLLRAIPLAQSRGHEITIAAPEWLAALAGRVRHGAPAPAPQDGTGSNPAAEPGSDEPEDLPLLALPARAGISEAEMIAAPQCLVAAESTAAMWAQAVSEMPAPRIGFAWSAFPPGLDLTAFRHVFDCLSATPVSLVWDQYRSQLATMPEAIDGGLHIQGLDGAVAAVSALDAVIGGDGLPVHIAGALGIPGVAIVPGGQFWYWRKAEGGDRAVWYPSIRLVEFSPGQKRAEVIAMARATLEDVIAEAAATGASPDRDPVRMEESKQ</sequence>
<protein>
    <submittedName>
        <fullName evidence="5">Flp pilus assembly protein TadD</fullName>
    </submittedName>
</protein>
<accession>A0AAE3VM47</accession>
<dbReference type="InterPro" id="IPR019734">
    <property type="entry name" value="TPR_rpt"/>
</dbReference>
<dbReference type="SMART" id="SM00028">
    <property type="entry name" value="TPR"/>
    <property type="match status" value="7"/>
</dbReference>
<dbReference type="GO" id="GO:0042802">
    <property type="term" value="F:identical protein binding"/>
    <property type="evidence" value="ECO:0007669"/>
    <property type="project" value="InterPro"/>
</dbReference>